<dbReference type="PANTHER" id="PTHR42693">
    <property type="entry name" value="ARYLSULFATASE FAMILY MEMBER"/>
    <property type="match status" value="1"/>
</dbReference>
<dbReference type="PANTHER" id="PTHR42693:SF53">
    <property type="entry name" value="ENDO-4-O-SULFATASE"/>
    <property type="match status" value="1"/>
</dbReference>
<accession>A0A9X1L458</accession>
<dbReference type="Proteomes" id="UP001139286">
    <property type="component" value="Unassembled WGS sequence"/>
</dbReference>
<dbReference type="SUPFAM" id="SSF53649">
    <property type="entry name" value="Alkaline phosphatase-like"/>
    <property type="match status" value="1"/>
</dbReference>
<organism evidence="4 5">
    <name type="scientific">Neotamlana sargassicola</name>
    <dbReference type="NCBI Taxonomy" id="2883125"/>
    <lineage>
        <taxon>Bacteria</taxon>
        <taxon>Pseudomonadati</taxon>
        <taxon>Bacteroidota</taxon>
        <taxon>Flavobacteriia</taxon>
        <taxon>Flavobacteriales</taxon>
        <taxon>Flavobacteriaceae</taxon>
        <taxon>Neotamlana</taxon>
    </lineage>
</organism>
<comment type="caution">
    <text evidence="4">The sequence shown here is derived from an EMBL/GenBank/DDBJ whole genome shotgun (WGS) entry which is preliminary data.</text>
</comment>
<dbReference type="InterPro" id="IPR000917">
    <property type="entry name" value="Sulfatase_N"/>
</dbReference>
<evidence type="ECO:0000256" key="1">
    <source>
        <dbReference type="ARBA" id="ARBA00008779"/>
    </source>
</evidence>
<name>A0A9X1L458_9FLAO</name>
<comment type="similarity">
    <text evidence="1">Belongs to the sulfatase family.</text>
</comment>
<evidence type="ECO:0000313" key="4">
    <source>
        <dbReference type="EMBL" id="MCB4807847.1"/>
    </source>
</evidence>
<dbReference type="InterPro" id="IPR050738">
    <property type="entry name" value="Sulfatase"/>
</dbReference>
<sequence length="463" mass="51460">MKTFLALIIVSFTVLMNVSCKEKSNEKVEPSLPNFVIIFTDDQGYQDVGCFGAEGFNTPNLDKMADEGMKLTSFYAQTVCGPSRAALMTASYPLRVKRENDPAVPHPAMSLSEVTMAEVLKAQGYKSGIFGKWDLAGRIEFNPNLNPVNQGFDTSLVWGPGGHSDRSNLYDGEKMIGQIDDKSSLTKLYTDKAIDFIKKTKEPFFLYLAHTMPHTPLFASKNFKGKTKEGLYGDVIEEIDFNVGRLMEALKDQGIDENTYVIFTSDNGPWWIKGDDGGHCAPLRGAKTSAYEGGLRVPCIVRAPGRVPAGVTSDLVTSTIDLLPTLAKIANAELPADRVIDGVDISEVLHGNQKKLERSFFFYQHETLRAVRMGDWKLFIPGDSLKGKIVKRWPQHVAPEDRAPIQEIVLYNLKEDIGETTNVAAQHPEIVNKLLKQIEFIKDDLGYDDVIGKNSRKSVYKKP</sequence>
<evidence type="ECO:0000313" key="5">
    <source>
        <dbReference type="Proteomes" id="UP001139286"/>
    </source>
</evidence>
<dbReference type="Pfam" id="PF00884">
    <property type="entry name" value="Sulfatase"/>
    <property type="match status" value="1"/>
</dbReference>
<dbReference type="Gene3D" id="3.30.1120.10">
    <property type="match status" value="1"/>
</dbReference>
<dbReference type="CDD" id="cd16026">
    <property type="entry name" value="GALNS_like"/>
    <property type="match status" value="1"/>
</dbReference>
<keyword evidence="5" id="KW-1185">Reference proteome</keyword>
<dbReference type="GO" id="GO:0004065">
    <property type="term" value="F:arylsulfatase activity"/>
    <property type="evidence" value="ECO:0007669"/>
    <property type="project" value="TreeGrafter"/>
</dbReference>
<dbReference type="RefSeq" id="WP_226695272.1">
    <property type="nucleotide sequence ID" value="NZ_JAJAPX010000002.1"/>
</dbReference>
<reference evidence="4" key="1">
    <citation type="submission" date="2021-10" db="EMBL/GenBank/DDBJ databases">
        <title>Tamlana sargassums sp. nov., and Tamlana laminarinivorans sp. nov., two new bacteria isolated from the brown alga.</title>
        <authorList>
            <person name="Li J."/>
        </authorList>
    </citation>
    <scope>NUCLEOTIDE SEQUENCE</scope>
    <source>
        <strain evidence="4">62-3</strain>
    </source>
</reference>
<dbReference type="AlphaFoldDB" id="A0A9X1L458"/>
<dbReference type="EMBL" id="JAJAPX010000002">
    <property type="protein sequence ID" value="MCB4807847.1"/>
    <property type="molecule type" value="Genomic_DNA"/>
</dbReference>
<dbReference type="Gene3D" id="3.40.720.10">
    <property type="entry name" value="Alkaline Phosphatase, subunit A"/>
    <property type="match status" value="1"/>
</dbReference>
<dbReference type="InterPro" id="IPR017850">
    <property type="entry name" value="Alkaline_phosphatase_core_sf"/>
</dbReference>
<protein>
    <submittedName>
        <fullName evidence="4">Sulfatase</fullName>
    </submittedName>
</protein>
<keyword evidence="2" id="KW-0378">Hydrolase</keyword>
<evidence type="ECO:0000259" key="3">
    <source>
        <dbReference type="Pfam" id="PF00884"/>
    </source>
</evidence>
<proteinExistence type="inferred from homology"/>
<feature type="domain" description="Sulfatase N-terminal" evidence="3">
    <location>
        <begin position="33"/>
        <end position="331"/>
    </location>
</feature>
<gene>
    <name evidence="4" type="ORF">LG651_06255</name>
</gene>
<evidence type="ECO:0000256" key="2">
    <source>
        <dbReference type="ARBA" id="ARBA00022801"/>
    </source>
</evidence>
<dbReference type="Pfam" id="PF14707">
    <property type="entry name" value="Sulfatase_C"/>
    <property type="match status" value="1"/>
</dbReference>